<dbReference type="OrthoDB" id="5843397at2759"/>
<evidence type="ECO:0000256" key="7">
    <source>
        <dbReference type="ARBA" id="ARBA00023136"/>
    </source>
</evidence>
<dbReference type="PRINTS" id="PR01472">
    <property type="entry name" value="ICAMVCAM1"/>
</dbReference>
<evidence type="ECO:0000256" key="4">
    <source>
        <dbReference type="ARBA" id="ARBA00022737"/>
    </source>
</evidence>
<evidence type="ECO:0000256" key="2">
    <source>
        <dbReference type="ARBA" id="ARBA00022692"/>
    </source>
</evidence>
<sequence>MFASRCPAASLLLCLFSSVNSSPVPFYTPAPHHPLQISPPAPSPTRLPSLPPPSLSPHPFREPGESADGGLCPLTLTPSALVVRFGDPVTVNCSASTPNVPGVGWVVSLGGEEKPEFSMTSFLVWGVKSLTDWSITPVCFTLVEQGGQCQRHLSLIIYKPPSSVSMAVLNHSGPLLEGGQYTLLCTVHDVAPVQNLAVTFYRGHTALGRVRSNATTKTPVTETFSLDIVPSKEDDGVQYWCEARLELGPAGPQRPPAVVSPKLTSTVHFGPQLTCPAKLWVKEGERLGCEVRGNPPPLVNWYRDGENVTLPTRSKRWHSGRYTVCAEGVLGHKEFTVEVEVLPTNGSAAGSSRGFLLGVLLIQFTHWL</sequence>
<protein>
    <submittedName>
        <fullName evidence="15">Hemicentin-1-like isoform X1</fullName>
    </submittedName>
</protein>
<dbReference type="SMART" id="SM00409">
    <property type="entry name" value="IG"/>
    <property type="match status" value="2"/>
</dbReference>
<keyword evidence="7" id="KW-0472">Membrane</keyword>
<dbReference type="AlphaFoldDB" id="A0A6P7MYK1"/>
<keyword evidence="8" id="KW-1015">Disulfide bond</keyword>
<keyword evidence="14" id="KW-1185">Reference proteome</keyword>
<evidence type="ECO:0000256" key="1">
    <source>
        <dbReference type="ARBA" id="ARBA00004479"/>
    </source>
</evidence>
<feature type="signal peptide" evidence="12">
    <location>
        <begin position="1"/>
        <end position="21"/>
    </location>
</feature>
<dbReference type="PANTHER" id="PTHR13771:SF9">
    <property type="entry name" value="INTERCELLULAR ADHESION MOLECULE 5"/>
    <property type="match status" value="1"/>
</dbReference>
<evidence type="ECO:0000256" key="10">
    <source>
        <dbReference type="ARBA" id="ARBA00023319"/>
    </source>
</evidence>
<comment type="subcellular location">
    <subcellularLocation>
        <location evidence="1">Membrane</location>
        <topology evidence="1">Single-pass type I membrane protein</topology>
    </subcellularLocation>
</comment>
<evidence type="ECO:0000256" key="6">
    <source>
        <dbReference type="ARBA" id="ARBA00022989"/>
    </source>
</evidence>
<keyword evidence="5" id="KW-0130">Cell adhesion</keyword>
<dbReference type="InParanoid" id="A0A6P7MYK1"/>
<accession>A0A6P7MYK1</accession>
<dbReference type="GO" id="GO:0098609">
    <property type="term" value="P:cell-cell adhesion"/>
    <property type="evidence" value="ECO:0007669"/>
    <property type="project" value="InterPro"/>
</dbReference>
<dbReference type="GO" id="GO:0005178">
    <property type="term" value="F:integrin binding"/>
    <property type="evidence" value="ECO:0007669"/>
    <property type="project" value="InterPro"/>
</dbReference>
<proteinExistence type="predicted"/>
<reference evidence="15" key="1">
    <citation type="submission" date="2025-08" db="UniProtKB">
        <authorList>
            <consortium name="RefSeq"/>
        </authorList>
    </citation>
    <scope>IDENTIFICATION</scope>
</reference>
<evidence type="ECO:0000256" key="8">
    <source>
        <dbReference type="ARBA" id="ARBA00023157"/>
    </source>
</evidence>
<evidence type="ECO:0000256" key="9">
    <source>
        <dbReference type="ARBA" id="ARBA00023180"/>
    </source>
</evidence>
<evidence type="ECO:0000256" key="12">
    <source>
        <dbReference type="SAM" id="SignalP"/>
    </source>
</evidence>
<keyword evidence="10" id="KW-0393">Immunoglobulin domain</keyword>
<dbReference type="InterPro" id="IPR013783">
    <property type="entry name" value="Ig-like_fold"/>
</dbReference>
<feature type="domain" description="Ig-like" evidence="13">
    <location>
        <begin position="261"/>
        <end position="313"/>
    </location>
</feature>
<evidence type="ECO:0000259" key="13">
    <source>
        <dbReference type="PROSITE" id="PS50835"/>
    </source>
</evidence>
<dbReference type="InterPro" id="IPR003987">
    <property type="entry name" value="ICAM_VCAM_N"/>
</dbReference>
<evidence type="ECO:0000256" key="5">
    <source>
        <dbReference type="ARBA" id="ARBA00022889"/>
    </source>
</evidence>
<name>A0A6P7MYK1_BETSP</name>
<gene>
    <name evidence="15" type="primary">LOC114858340</name>
</gene>
<keyword evidence="6" id="KW-1133">Transmembrane helix</keyword>
<keyword evidence="2" id="KW-0812">Transmembrane</keyword>
<dbReference type="InterPro" id="IPR036179">
    <property type="entry name" value="Ig-like_dom_sf"/>
</dbReference>
<dbReference type="Gene3D" id="2.60.40.10">
    <property type="entry name" value="Immunoglobulins"/>
    <property type="match status" value="3"/>
</dbReference>
<dbReference type="PROSITE" id="PS50835">
    <property type="entry name" value="IG_LIKE"/>
    <property type="match status" value="2"/>
</dbReference>
<keyword evidence="4" id="KW-0677">Repeat</keyword>
<evidence type="ECO:0000256" key="3">
    <source>
        <dbReference type="ARBA" id="ARBA00022729"/>
    </source>
</evidence>
<organism evidence="14 15">
    <name type="scientific">Betta splendens</name>
    <name type="common">Siamese fighting fish</name>
    <dbReference type="NCBI Taxonomy" id="158456"/>
    <lineage>
        <taxon>Eukaryota</taxon>
        <taxon>Metazoa</taxon>
        <taxon>Chordata</taxon>
        <taxon>Craniata</taxon>
        <taxon>Vertebrata</taxon>
        <taxon>Euteleostomi</taxon>
        <taxon>Actinopterygii</taxon>
        <taxon>Neopterygii</taxon>
        <taxon>Teleostei</taxon>
        <taxon>Neoteleostei</taxon>
        <taxon>Acanthomorphata</taxon>
        <taxon>Anabantaria</taxon>
        <taxon>Anabantiformes</taxon>
        <taxon>Anabantoidei</taxon>
        <taxon>Osphronemidae</taxon>
        <taxon>Betta</taxon>
    </lineage>
</organism>
<dbReference type="InterPro" id="IPR003599">
    <property type="entry name" value="Ig_sub"/>
</dbReference>
<feature type="domain" description="Ig-like" evidence="13">
    <location>
        <begin position="161"/>
        <end position="260"/>
    </location>
</feature>
<dbReference type="GeneID" id="114858340"/>
<dbReference type="InterPro" id="IPR047012">
    <property type="entry name" value="ICAM_VCAM"/>
</dbReference>
<dbReference type="SUPFAM" id="SSF48726">
    <property type="entry name" value="Immunoglobulin"/>
    <property type="match status" value="3"/>
</dbReference>
<dbReference type="PANTHER" id="PTHR13771">
    <property type="entry name" value="INTERCELLULAR ADHESION MOLECULE"/>
    <property type="match status" value="1"/>
</dbReference>
<keyword evidence="3 12" id="KW-0732">Signal</keyword>
<dbReference type="KEGG" id="bspl:114858340"/>
<dbReference type="InterPro" id="IPR007110">
    <property type="entry name" value="Ig-like_dom"/>
</dbReference>
<keyword evidence="9" id="KW-0325">Glycoprotein</keyword>
<evidence type="ECO:0000313" key="15">
    <source>
        <dbReference type="RefSeq" id="XP_029011328.1"/>
    </source>
</evidence>
<feature type="compositionally biased region" description="Pro residues" evidence="11">
    <location>
        <begin position="35"/>
        <end position="56"/>
    </location>
</feature>
<dbReference type="RefSeq" id="XP_029011328.1">
    <property type="nucleotide sequence ID" value="XM_029155495.3"/>
</dbReference>
<dbReference type="Proteomes" id="UP000515150">
    <property type="component" value="Chromosome 1"/>
</dbReference>
<feature type="region of interest" description="Disordered" evidence="11">
    <location>
        <begin position="35"/>
        <end position="67"/>
    </location>
</feature>
<feature type="chain" id="PRO_5027761580" evidence="12">
    <location>
        <begin position="22"/>
        <end position="368"/>
    </location>
</feature>
<evidence type="ECO:0000256" key="11">
    <source>
        <dbReference type="SAM" id="MobiDB-lite"/>
    </source>
</evidence>
<dbReference type="GO" id="GO:0005886">
    <property type="term" value="C:plasma membrane"/>
    <property type="evidence" value="ECO:0007669"/>
    <property type="project" value="TreeGrafter"/>
</dbReference>
<evidence type="ECO:0000313" key="14">
    <source>
        <dbReference type="Proteomes" id="UP000515150"/>
    </source>
</evidence>